<dbReference type="Proteomes" id="UP000005551">
    <property type="component" value="Unassembled WGS sequence"/>
</dbReference>
<organism evidence="1 2">
    <name type="scientific">Nitritalea halalkaliphila LW7</name>
    <dbReference type="NCBI Taxonomy" id="1189621"/>
    <lineage>
        <taxon>Bacteria</taxon>
        <taxon>Pseudomonadati</taxon>
        <taxon>Bacteroidota</taxon>
        <taxon>Cytophagia</taxon>
        <taxon>Cytophagales</taxon>
        <taxon>Cyclobacteriaceae</taxon>
        <taxon>Nitritalea</taxon>
    </lineage>
</organism>
<comment type="caution">
    <text evidence="1">The sequence shown here is derived from an EMBL/GenBank/DDBJ whole genome shotgun (WGS) entry which is preliminary data.</text>
</comment>
<gene>
    <name evidence="1" type="ORF">A3SI_11244</name>
</gene>
<name>I5C2A0_9BACT</name>
<dbReference type="InterPro" id="IPR015422">
    <property type="entry name" value="PyrdxlP-dep_Trfase_small"/>
</dbReference>
<dbReference type="AlphaFoldDB" id="I5C2A0"/>
<evidence type="ECO:0000313" key="2">
    <source>
        <dbReference type="Proteomes" id="UP000005551"/>
    </source>
</evidence>
<protein>
    <submittedName>
        <fullName evidence="1">Acetylornithine/succinyldiaminopimelateaminotran sferase</fullName>
    </submittedName>
</protein>
<evidence type="ECO:0000313" key="1">
    <source>
        <dbReference type="EMBL" id="EIM75952.1"/>
    </source>
</evidence>
<proteinExistence type="predicted"/>
<sequence length="72" mass="8210">MLGIVFNRETLPIMRALLEERVVANATAGNVLRLVPPLTISEEEIFRFSLRLRKVLQTLHISSQQALQHDSK</sequence>
<dbReference type="EMBL" id="AJYA01000024">
    <property type="protein sequence ID" value="EIM75952.1"/>
    <property type="molecule type" value="Genomic_DNA"/>
</dbReference>
<accession>I5C2A0</accession>
<dbReference type="SUPFAM" id="SSF53383">
    <property type="entry name" value="PLP-dependent transferases"/>
    <property type="match status" value="1"/>
</dbReference>
<dbReference type="Gene3D" id="3.90.1150.10">
    <property type="entry name" value="Aspartate Aminotransferase, domain 1"/>
    <property type="match status" value="1"/>
</dbReference>
<dbReference type="InterPro" id="IPR015424">
    <property type="entry name" value="PyrdxlP-dep_Trfase"/>
</dbReference>
<dbReference type="STRING" id="1189621.A3SI_11244"/>
<reference evidence="1 2" key="1">
    <citation type="submission" date="2012-05" db="EMBL/GenBank/DDBJ databases">
        <title>Genome sequence of Nitritalea halalkaliphila LW7.</title>
        <authorList>
            <person name="Jangir P.K."/>
            <person name="Singh A."/>
            <person name="Shivaji S."/>
            <person name="Sharma R."/>
        </authorList>
    </citation>
    <scope>NUCLEOTIDE SEQUENCE [LARGE SCALE GENOMIC DNA]</scope>
    <source>
        <strain evidence="1 2">LW7</strain>
    </source>
</reference>
<keyword evidence="2" id="KW-1185">Reference proteome</keyword>